<dbReference type="EMBL" id="SJKD01000007">
    <property type="protein sequence ID" value="TCC46001.1"/>
    <property type="molecule type" value="Genomic_DNA"/>
</dbReference>
<keyword evidence="3" id="KW-0963">Cytoplasm</keyword>
<dbReference type="GO" id="GO:0005737">
    <property type="term" value="C:cytoplasm"/>
    <property type="evidence" value="ECO:0007669"/>
    <property type="project" value="UniProtKB-SubCell"/>
</dbReference>
<evidence type="ECO:0000256" key="7">
    <source>
        <dbReference type="ARBA" id="ARBA00022960"/>
    </source>
</evidence>
<comment type="caution">
    <text evidence="12">The sequence shown here is derived from an EMBL/GenBank/DDBJ whole genome shotgun (WGS) entry which is preliminary data.</text>
</comment>
<evidence type="ECO:0000256" key="9">
    <source>
        <dbReference type="ARBA" id="ARBA00023316"/>
    </source>
</evidence>
<dbReference type="InterPro" id="IPR011095">
    <property type="entry name" value="Dala_Dala_lig_C"/>
</dbReference>
<evidence type="ECO:0000256" key="2">
    <source>
        <dbReference type="ARBA" id="ARBA00010871"/>
    </source>
</evidence>
<dbReference type="GO" id="GO:0008716">
    <property type="term" value="F:D-alanine-D-alanine ligase activity"/>
    <property type="evidence" value="ECO:0007669"/>
    <property type="project" value="InterPro"/>
</dbReference>
<dbReference type="InterPro" id="IPR011761">
    <property type="entry name" value="ATP-grasp"/>
</dbReference>
<evidence type="ECO:0000256" key="6">
    <source>
        <dbReference type="ARBA" id="ARBA00022840"/>
    </source>
</evidence>
<name>A0A4R0JGK4_9ACTN</name>
<evidence type="ECO:0000259" key="11">
    <source>
        <dbReference type="PROSITE" id="PS50975"/>
    </source>
</evidence>
<protein>
    <submittedName>
        <fullName evidence="12">D-alanine--D-alanine ligase</fullName>
    </submittedName>
</protein>
<dbReference type="GO" id="GO:0071555">
    <property type="term" value="P:cell wall organization"/>
    <property type="evidence" value="ECO:0007669"/>
    <property type="project" value="UniProtKB-KW"/>
</dbReference>
<dbReference type="RefSeq" id="WP_131517088.1">
    <property type="nucleotide sequence ID" value="NZ_SJKD01000007.1"/>
</dbReference>
<dbReference type="InterPro" id="IPR011127">
    <property type="entry name" value="Dala_Dala_lig_N"/>
</dbReference>
<dbReference type="AlphaFoldDB" id="A0A4R0JGK4"/>
<evidence type="ECO:0000256" key="8">
    <source>
        <dbReference type="ARBA" id="ARBA00022984"/>
    </source>
</evidence>
<dbReference type="InterPro" id="IPR000291">
    <property type="entry name" value="D-Ala_lig_Van_CS"/>
</dbReference>
<dbReference type="Gene3D" id="3.30.470.20">
    <property type="entry name" value="ATP-grasp fold, B domain"/>
    <property type="match status" value="1"/>
</dbReference>
<gene>
    <name evidence="12" type="ORF">E0H75_30340</name>
</gene>
<proteinExistence type="inferred from homology"/>
<accession>A0A4R0JGK4</accession>
<keyword evidence="13" id="KW-1185">Reference proteome</keyword>
<dbReference type="Gene3D" id="3.40.50.20">
    <property type="match status" value="1"/>
</dbReference>
<dbReference type="GO" id="GO:0009252">
    <property type="term" value="P:peptidoglycan biosynthetic process"/>
    <property type="evidence" value="ECO:0007669"/>
    <property type="project" value="UniProtKB-KW"/>
</dbReference>
<evidence type="ECO:0000313" key="12">
    <source>
        <dbReference type="EMBL" id="TCC46001.1"/>
    </source>
</evidence>
<dbReference type="PROSITE" id="PS50975">
    <property type="entry name" value="ATP_GRASP"/>
    <property type="match status" value="1"/>
</dbReference>
<evidence type="ECO:0000256" key="4">
    <source>
        <dbReference type="ARBA" id="ARBA00022598"/>
    </source>
</evidence>
<keyword evidence="6 10" id="KW-0067">ATP-binding</keyword>
<dbReference type="OrthoDB" id="9813261at2"/>
<dbReference type="PANTHER" id="PTHR23132">
    <property type="entry name" value="D-ALANINE--D-ALANINE LIGASE"/>
    <property type="match status" value="1"/>
</dbReference>
<dbReference type="Pfam" id="PF01820">
    <property type="entry name" value="Dala_Dala_lig_N"/>
    <property type="match status" value="1"/>
</dbReference>
<evidence type="ECO:0000256" key="5">
    <source>
        <dbReference type="ARBA" id="ARBA00022741"/>
    </source>
</evidence>
<organism evidence="12 13">
    <name type="scientific">Kribbella capetownensis</name>
    <dbReference type="NCBI Taxonomy" id="1572659"/>
    <lineage>
        <taxon>Bacteria</taxon>
        <taxon>Bacillati</taxon>
        <taxon>Actinomycetota</taxon>
        <taxon>Actinomycetes</taxon>
        <taxon>Propionibacteriales</taxon>
        <taxon>Kribbellaceae</taxon>
        <taxon>Kribbella</taxon>
    </lineage>
</organism>
<dbReference type="InterPro" id="IPR016185">
    <property type="entry name" value="PreATP-grasp_dom_sf"/>
</dbReference>
<dbReference type="Pfam" id="PF07478">
    <property type="entry name" value="Dala_Dala_lig_C"/>
    <property type="match status" value="1"/>
</dbReference>
<sequence length="332" mass="35291">MRVVMLCGGESSERDVSLSGGWALAGALTERGHEVSVIDPAAAEQVLAERVEGNGTSYPIPKTPPAMDGQPLWRERMYSALTGGDVLRRMRAADRVFMGLIGGWSEDGHVQALLEMAGISFTGAGSATCALSWQKDRCQALLGAYGVPVAERVVLRPGGGLPDRVKEFLDAGPVVVKPIADGSSVDVRQVRTLQELAAITPRTDLLVEPFLPGREFTVGVVGDQVLPVVEIELSTAIFDYETKYQPGAAREICPAEVTPDFAARLQELARTAHDALGAPAYSRADFRCDAAGNPYCLEVNALPGLAPVSLVPRAAAAHGWSYADLAEQILNL</sequence>
<comment type="subcellular location">
    <subcellularLocation>
        <location evidence="1">Cytoplasm</location>
    </subcellularLocation>
</comment>
<evidence type="ECO:0000256" key="10">
    <source>
        <dbReference type="PROSITE-ProRule" id="PRU00409"/>
    </source>
</evidence>
<keyword evidence="8" id="KW-0573">Peptidoglycan synthesis</keyword>
<keyword evidence="7" id="KW-0133">Cell shape</keyword>
<keyword evidence="9" id="KW-0961">Cell wall biogenesis/degradation</keyword>
<dbReference type="GO" id="GO:0005524">
    <property type="term" value="F:ATP binding"/>
    <property type="evidence" value="ECO:0007669"/>
    <property type="project" value="UniProtKB-UniRule"/>
</dbReference>
<dbReference type="Proteomes" id="UP000293342">
    <property type="component" value="Unassembled WGS sequence"/>
</dbReference>
<reference evidence="12 13" key="1">
    <citation type="submission" date="2019-02" db="EMBL/GenBank/DDBJ databases">
        <title>Kribbella capetownensis sp. nov. and Kribbella speibonae sp. nov., isolated from soil.</title>
        <authorList>
            <person name="Curtis S.M."/>
            <person name="Norton I."/>
            <person name="Everest G.J."/>
            <person name="Meyers P.R."/>
        </authorList>
    </citation>
    <scope>NUCLEOTIDE SEQUENCE [LARGE SCALE GENOMIC DNA]</scope>
    <source>
        <strain evidence="12 13">YM53</strain>
    </source>
</reference>
<dbReference type="SUPFAM" id="SSF52440">
    <property type="entry name" value="PreATP-grasp domain"/>
    <property type="match status" value="1"/>
</dbReference>
<dbReference type="PROSITE" id="PS00844">
    <property type="entry name" value="DALA_DALA_LIGASE_2"/>
    <property type="match status" value="1"/>
</dbReference>
<dbReference type="GO" id="GO:0046872">
    <property type="term" value="F:metal ion binding"/>
    <property type="evidence" value="ECO:0007669"/>
    <property type="project" value="InterPro"/>
</dbReference>
<feature type="domain" description="ATP-grasp" evidence="11">
    <location>
        <begin position="139"/>
        <end position="331"/>
    </location>
</feature>
<keyword evidence="5 10" id="KW-0547">Nucleotide-binding</keyword>
<dbReference type="PANTHER" id="PTHR23132:SF23">
    <property type="entry name" value="D-ALANINE--D-ALANINE LIGASE B"/>
    <property type="match status" value="1"/>
</dbReference>
<dbReference type="InterPro" id="IPR013815">
    <property type="entry name" value="ATP_grasp_subdomain_1"/>
</dbReference>
<dbReference type="Gene3D" id="3.30.1490.20">
    <property type="entry name" value="ATP-grasp fold, A domain"/>
    <property type="match status" value="1"/>
</dbReference>
<dbReference type="GO" id="GO:0008360">
    <property type="term" value="P:regulation of cell shape"/>
    <property type="evidence" value="ECO:0007669"/>
    <property type="project" value="UniProtKB-KW"/>
</dbReference>
<keyword evidence="4 12" id="KW-0436">Ligase</keyword>
<evidence type="ECO:0000256" key="3">
    <source>
        <dbReference type="ARBA" id="ARBA00022490"/>
    </source>
</evidence>
<dbReference type="SUPFAM" id="SSF56059">
    <property type="entry name" value="Glutathione synthetase ATP-binding domain-like"/>
    <property type="match status" value="1"/>
</dbReference>
<evidence type="ECO:0000313" key="13">
    <source>
        <dbReference type="Proteomes" id="UP000293342"/>
    </source>
</evidence>
<comment type="similarity">
    <text evidence="2">Belongs to the D-alanine--D-alanine ligase family.</text>
</comment>
<evidence type="ECO:0000256" key="1">
    <source>
        <dbReference type="ARBA" id="ARBA00004496"/>
    </source>
</evidence>